<dbReference type="Pfam" id="PF16186">
    <property type="entry name" value="Arm_3"/>
    <property type="match status" value="1"/>
</dbReference>
<feature type="compositionally biased region" description="Gly residues" evidence="1">
    <location>
        <begin position="31"/>
        <end position="42"/>
    </location>
</feature>
<gene>
    <name evidence="3" type="ORF">Tsubulata_013270</name>
</gene>
<reference evidence="3" key="1">
    <citation type="submission" date="2022-02" db="EMBL/GenBank/DDBJ databases">
        <authorList>
            <person name="Henning P.M."/>
            <person name="McCubbin A.G."/>
            <person name="Shore J.S."/>
        </authorList>
    </citation>
    <scope>NUCLEOTIDE SEQUENCE</scope>
    <source>
        <strain evidence="3">F60SS</strain>
        <tissue evidence="3">Leaves</tissue>
    </source>
</reference>
<dbReference type="EMBL" id="JAKUCV010004542">
    <property type="protein sequence ID" value="KAJ4835015.1"/>
    <property type="molecule type" value="Genomic_DNA"/>
</dbReference>
<keyword evidence="4" id="KW-1185">Reference proteome</keyword>
<evidence type="ECO:0000256" key="2">
    <source>
        <dbReference type="SAM" id="Phobius"/>
    </source>
</evidence>
<dbReference type="AlphaFoldDB" id="A0A9Q0FP11"/>
<dbReference type="Gene3D" id="1.25.10.10">
    <property type="entry name" value="Leucine-rich Repeat Variant"/>
    <property type="match status" value="1"/>
</dbReference>
<dbReference type="Proteomes" id="UP001141552">
    <property type="component" value="Unassembled WGS sequence"/>
</dbReference>
<proteinExistence type="predicted"/>
<reference evidence="3" key="2">
    <citation type="journal article" date="2023" name="Plants (Basel)">
        <title>Annotation of the Turnera subulata (Passifloraceae) Draft Genome Reveals the S-Locus Evolved after the Divergence of Turneroideae from Passifloroideae in a Stepwise Manner.</title>
        <authorList>
            <person name="Henning P.M."/>
            <person name="Roalson E.H."/>
            <person name="Mir W."/>
            <person name="McCubbin A.G."/>
            <person name="Shore J.S."/>
        </authorList>
    </citation>
    <scope>NUCLEOTIDE SEQUENCE</scope>
    <source>
        <strain evidence="3">F60SS</strain>
    </source>
</reference>
<protein>
    <submittedName>
        <fullName evidence="3">Uncharacterized protein</fullName>
    </submittedName>
</protein>
<feature type="region of interest" description="Disordered" evidence="1">
    <location>
        <begin position="25"/>
        <end position="59"/>
    </location>
</feature>
<evidence type="ECO:0000256" key="1">
    <source>
        <dbReference type="SAM" id="MobiDB-lite"/>
    </source>
</evidence>
<dbReference type="OrthoDB" id="1935265at2759"/>
<sequence>MKIKKKKQAAGLDTADIDVSSSTAMTPVKGLGLGSEGGSGGDSDGDGGGRRDGCGEGGRGGGGVAVRAMVLKDLVKSGLNLVGSDLGLDESGSCNFLLPSHLRRPPRQEDRLAIATIAGSFFLFLIVELLLQFLSAVVATVAGPGWVVPSGPRRGDSGDGPSGGFRDSLLLLLLGYPAPARWRPCGCCSSLLLRRLKTTMIDEADGLEMLEQLQSHDNNDIYEKTVKILETF</sequence>
<evidence type="ECO:0000313" key="4">
    <source>
        <dbReference type="Proteomes" id="UP001141552"/>
    </source>
</evidence>
<organism evidence="3 4">
    <name type="scientific">Turnera subulata</name>
    <dbReference type="NCBI Taxonomy" id="218843"/>
    <lineage>
        <taxon>Eukaryota</taxon>
        <taxon>Viridiplantae</taxon>
        <taxon>Streptophyta</taxon>
        <taxon>Embryophyta</taxon>
        <taxon>Tracheophyta</taxon>
        <taxon>Spermatophyta</taxon>
        <taxon>Magnoliopsida</taxon>
        <taxon>eudicotyledons</taxon>
        <taxon>Gunneridae</taxon>
        <taxon>Pentapetalae</taxon>
        <taxon>rosids</taxon>
        <taxon>fabids</taxon>
        <taxon>Malpighiales</taxon>
        <taxon>Passifloraceae</taxon>
        <taxon>Turnera</taxon>
    </lineage>
</organism>
<keyword evidence="2" id="KW-0472">Membrane</keyword>
<accession>A0A9Q0FP11</accession>
<keyword evidence="2" id="KW-0812">Transmembrane</keyword>
<dbReference type="InterPro" id="IPR011989">
    <property type="entry name" value="ARM-like"/>
</dbReference>
<comment type="caution">
    <text evidence="3">The sequence shown here is derived from an EMBL/GenBank/DDBJ whole genome shotgun (WGS) entry which is preliminary data.</text>
</comment>
<name>A0A9Q0FP11_9ROSI</name>
<dbReference type="InterPro" id="IPR032413">
    <property type="entry name" value="Arm_3"/>
</dbReference>
<keyword evidence="2" id="KW-1133">Transmembrane helix</keyword>
<evidence type="ECO:0000313" key="3">
    <source>
        <dbReference type="EMBL" id="KAJ4835015.1"/>
    </source>
</evidence>
<feature type="transmembrane region" description="Helical" evidence="2">
    <location>
        <begin position="112"/>
        <end position="134"/>
    </location>
</feature>